<comment type="caution">
    <text evidence="2">The sequence shown here is derived from an EMBL/GenBank/DDBJ whole genome shotgun (WGS) entry which is preliminary data.</text>
</comment>
<proteinExistence type="predicted"/>
<sequence length="205" mass="22430">MAPSDSADPFQRIPWCASLLRQSNIITRVPGSRKLKPTGEDSLFADILKTPRTIRSCLSYYIKPSPSASAIEEVSTLMTLGDGLNGHPGILHGGIVATIIDEGMGILQSANFERDHLGEVAQGRAHGELPPEGYSFFTAELTIKYLKPVMTGQALVVSCREGRKEWIFAEVKQRVGVDEDYEGDEVVCATGEALFIRPKKRPSKL</sequence>
<dbReference type="Pfam" id="PF03061">
    <property type="entry name" value="4HBT"/>
    <property type="match status" value="1"/>
</dbReference>
<organism evidence="2 3">
    <name type="scientific">Extremus antarcticus</name>
    <dbReference type="NCBI Taxonomy" id="702011"/>
    <lineage>
        <taxon>Eukaryota</taxon>
        <taxon>Fungi</taxon>
        <taxon>Dikarya</taxon>
        <taxon>Ascomycota</taxon>
        <taxon>Pezizomycotina</taxon>
        <taxon>Dothideomycetes</taxon>
        <taxon>Dothideomycetidae</taxon>
        <taxon>Mycosphaerellales</taxon>
        <taxon>Extremaceae</taxon>
        <taxon>Extremus</taxon>
    </lineage>
</organism>
<dbReference type="InterPro" id="IPR029069">
    <property type="entry name" value="HotDog_dom_sf"/>
</dbReference>
<evidence type="ECO:0000313" key="3">
    <source>
        <dbReference type="Proteomes" id="UP001271007"/>
    </source>
</evidence>
<dbReference type="PANTHER" id="PTHR47260:SF1">
    <property type="entry name" value="UPF0644 PROTEIN PB2B4.06"/>
    <property type="match status" value="1"/>
</dbReference>
<dbReference type="Proteomes" id="UP001271007">
    <property type="component" value="Unassembled WGS sequence"/>
</dbReference>
<accession>A0AAJ0DNX0</accession>
<dbReference type="EMBL" id="JAWDJX010000014">
    <property type="protein sequence ID" value="KAK3053868.1"/>
    <property type="molecule type" value="Genomic_DNA"/>
</dbReference>
<dbReference type="CDD" id="cd03443">
    <property type="entry name" value="PaaI_thioesterase"/>
    <property type="match status" value="1"/>
</dbReference>
<dbReference type="InterPro" id="IPR052061">
    <property type="entry name" value="PTE-AB_protein"/>
</dbReference>
<dbReference type="InterPro" id="IPR006683">
    <property type="entry name" value="Thioestr_dom"/>
</dbReference>
<dbReference type="Gene3D" id="3.10.129.10">
    <property type="entry name" value="Hotdog Thioesterase"/>
    <property type="match status" value="1"/>
</dbReference>
<dbReference type="AlphaFoldDB" id="A0AAJ0DNX0"/>
<protein>
    <recommendedName>
        <fullName evidence="1">Thioesterase domain-containing protein</fullName>
    </recommendedName>
</protein>
<gene>
    <name evidence="2" type="ORF">LTR09_005148</name>
</gene>
<reference evidence="2" key="1">
    <citation type="submission" date="2023-04" db="EMBL/GenBank/DDBJ databases">
        <title>Black Yeasts Isolated from many extreme environments.</title>
        <authorList>
            <person name="Coleine C."/>
            <person name="Stajich J.E."/>
            <person name="Selbmann L."/>
        </authorList>
    </citation>
    <scope>NUCLEOTIDE SEQUENCE</scope>
    <source>
        <strain evidence="2">CCFEE 5312</strain>
    </source>
</reference>
<name>A0AAJ0DNX0_9PEZI</name>
<evidence type="ECO:0000259" key="1">
    <source>
        <dbReference type="Pfam" id="PF03061"/>
    </source>
</evidence>
<keyword evidence="3" id="KW-1185">Reference proteome</keyword>
<feature type="domain" description="Thioesterase" evidence="1">
    <location>
        <begin position="89"/>
        <end position="163"/>
    </location>
</feature>
<evidence type="ECO:0000313" key="2">
    <source>
        <dbReference type="EMBL" id="KAK3053868.1"/>
    </source>
</evidence>
<dbReference type="SUPFAM" id="SSF54637">
    <property type="entry name" value="Thioesterase/thiol ester dehydrase-isomerase"/>
    <property type="match status" value="1"/>
</dbReference>
<dbReference type="PANTHER" id="PTHR47260">
    <property type="entry name" value="UPF0644 PROTEIN PB2B4.06"/>
    <property type="match status" value="1"/>
</dbReference>